<comment type="caution">
    <text evidence="1">The sequence shown here is derived from an EMBL/GenBank/DDBJ whole genome shotgun (WGS) entry which is preliminary data.</text>
</comment>
<evidence type="ECO:0000313" key="2">
    <source>
        <dbReference type="Proteomes" id="UP000249538"/>
    </source>
</evidence>
<dbReference type="AlphaFoldDB" id="A0A2W7QCU2"/>
<dbReference type="EMBL" id="QKZS01000067">
    <property type="protein sequence ID" value="PZX45983.1"/>
    <property type="molecule type" value="Genomic_DNA"/>
</dbReference>
<dbReference type="Proteomes" id="UP000249538">
    <property type="component" value="Unassembled WGS sequence"/>
</dbReference>
<protein>
    <submittedName>
        <fullName evidence="1">Uncharacterized protein</fullName>
    </submittedName>
</protein>
<gene>
    <name evidence="1" type="ORF">LX76_04733</name>
</gene>
<sequence length="218" mass="23406">MRAAVKTAADTATMKTAGKAEAMALDMKVGGTMAATGVVGKAAKKKLKAADRLALVTLSRAPWDLGPLTPRQIAGKVIEPVTIVDPKTGKASNPNGVIRTRRETWVERYLRKGKLSAAQANAAEQLAEAAQGRRGRDMLAAMVKVDTSASDFDPAVAHLDRRRRFHAMWAAIPASCRPAVEHVVLNDHSLRSMAGCNSGKAEARYLDRLQRGLEALTR</sequence>
<reference evidence="1 2" key="1">
    <citation type="submission" date="2018-06" db="EMBL/GenBank/DDBJ databases">
        <title>Genomic Encyclopedia of Archaeal and Bacterial Type Strains, Phase II (KMG-II): from individual species to whole genera.</title>
        <authorList>
            <person name="Goeker M."/>
        </authorList>
    </citation>
    <scope>NUCLEOTIDE SEQUENCE [LARGE SCALE GENOMIC DNA]</scope>
    <source>
        <strain evidence="1 2">DSM 18774</strain>
    </source>
</reference>
<name>A0A2W7QCU2_9RHOB</name>
<accession>A0A2W7QCU2</accession>
<proteinExistence type="predicted"/>
<evidence type="ECO:0000313" key="1">
    <source>
        <dbReference type="EMBL" id="PZX45983.1"/>
    </source>
</evidence>
<organism evidence="1 2">
    <name type="scientific">Cereibacter changlensis</name>
    <dbReference type="NCBI Taxonomy" id="402884"/>
    <lineage>
        <taxon>Bacteria</taxon>
        <taxon>Pseudomonadati</taxon>
        <taxon>Pseudomonadota</taxon>
        <taxon>Alphaproteobacteria</taxon>
        <taxon>Rhodobacterales</taxon>
        <taxon>Paracoccaceae</taxon>
        <taxon>Cereibacter</taxon>
    </lineage>
</organism>